<dbReference type="Proteomes" id="UP001147830">
    <property type="component" value="Unassembled WGS sequence"/>
</dbReference>
<dbReference type="RefSeq" id="WP_260975153.1">
    <property type="nucleotide sequence ID" value="NZ_JAOANI010000012.1"/>
</dbReference>
<dbReference type="Gene3D" id="3.40.50.150">
    <property type="entry name" value="Vaccinia Virus protein VP39"/>
    <property type="match status" value="1"/>
</dbReference>
<sequence length="298" mass="33580">MTRHNSKAQGHAHKAQGHTPKAQGHKARKRFGQNFLHDNHVIDKIVRAIHPQHSDCLVEIGPGMGALTEPLLDACGKLDVVELDRDLIPILRTKFFNFPEFRIHEGDALKFDFRQLLQPGQQLRIVGNLPYNISTPLIFHFLAHHTIVHDMHFMLQKEVVDRLASGPGTSDYGRLGIMAQYYCKVEPLFIVGPGSFNPPPKVDSAIVRMSPYDVLPFPAKDTKTLERVVREAFSMRRKTLRNTLKNLISAEQLEAIGIDTTLRPERLTLEEYVRIADAVYELQQAAPDANADDSGEQA</sequence>
<evidence type="ECO:0000256" key="2">
    <source>
        <dbReference type="ARBA" id="ARBA00022552"/>
    </source>
</evidence>
<dbReference type="PROSITE" id="PS01131">
    <property type="entry name" value="RRNA_A_DIMETH"/>
    <property type="match status" value="1"/>
</dbReference>
<evidence type="ECO:0000256" key="8">
    <source>
        <dbReference type="PROSITE-ProRule" id="PRU01026"/>
    </source>
</evidence>
<comment type="similarity">
    <text evidence="7">Belongs to the class I-like SAM-binding methyltransferase superfamily. rRNA adenine N(6)-methyltransferase family. RsmA subfamily.</text>
</comment>
<dbReference type="SMART" id="SM00650">
    <property type="entry name" value="rADc"/>
    <property type="match status" value="1"/>
</dbReference>
<keyword evidence="2 7" id="KW-0698">rRNA processing</keyword>
<dbReference type="FunFam" id="1.10.8.100:FF:000001">
    <property type="entry name" value="Ribosomal RNA small subunit methyltransferase A"/>
    <property type="match status" value="1"/>
</dbReference>
<keyword evidence="6 7" id="KW-0694">RNA-binding</keyword>
<gene>
    <name evidence="7 11" type="primary">rsmA</name>
    <name evidence="7" type="synonym">ksgA</name>
    <name evidence="11" type="ORF">NYR02_04250</name>
</gene>
<dbReference type="InterPro" id="IPR029063">
    <property type="entry name" value="SAM-dependent_MTases_sf"/>
</dbReference>
<dbReference type="GO" id="GO:0003723">
    <property type="term" value="F:RNA binding"/>
    <property type="evidence" value="ECO:0007669"/>
    <property type="project" value="UniProtKB-UniRule"/>
</dbReference>
<dbReference type="NCBIfam" id="TIGR00755">
    <property type="entry name" value="ksgA"/>
    <property type="match status" value="1"/>
</dbReference>
<keyword evidence="4 7" id="KW-0808">Transferase</keyword>
<evidence type="ECO:0000313" key="12">
    <source>
        <dbReference type="Proteomes" id="UP001147830"/>
    </source>
</evidence>
<feature type="domain" description="Ribosomal RNA adenine methylase transferase N-terminal" evidence="10">
    <location>
        <begin position="41"/>
        <end position="213"/>
    </location>
</feature>
<comment type="catalytic activity">
    <reaction evidence="7">
        <text>adenosine(1518)/adenosine(1519) in 16S rRNA + 4 S-adenosyl-L-methionine = N(6)-dimethyladenosine(1518)/N(6)-dimethyladenosine(1519) in 16S rRNA + 4 S-adenosyl-L-homocysteine + 4 H(+)</text>
        <dbReference type="Rhea" id="RHEA:19609"/>
        <dbReference type="Rhea" id="RHEA-COMP:10232"/>
        <dbReference type="Rhea" id="RHEA-COMP:10233"/>
        <dbReference type="ChEBI" id="CHEBI:15378"/>
        <dbReference type="ChEBI" id="CHEBI:57856"/>
        <dbReference type="ChEBI" id="CHEBI:59789"/>
        <dbReference type="ChEBI" id="CHEBI:74411"/>
        <dbReference type="ChEBI" id="CHEBI:74493"/>
        <dbReference type="EC" id="2.1.1.182"/>
    </reaction>
</comment>
<dbReference type="EC" id="2.1.1.182" evidence="7"/>
<feature type="binding site" evidence="7 8">
    <location>
        <position position="107"/>
    </location>
    <ligand>
        <name>S-adenosyl-L-methionine</name>
        <dbReference type="ChEBI" id="CHEBI:59789"/>
    </ligand>
</feature>
<dbReference type="PANTHER" id="PTHR11727">
    <property type="entry name" value="DIMETHYLADENOSINE TRANSFERASE"/>
    <property type="match status" value="1"/>
</dbReference>
<dbReference type="InterPro" id="IPR001737">
    <property type="entry name" value="KsgA/Erm"/>
</dbReference>
<dbReference type="Gene3D" id="1.10.8.100">
    <property type="entry name" value="Ribosomal RNA adenine dimethylase-like, domain 2"/>
    <property type="match status" value="1"/>
</dbReference>
<dbReference type="PANTHER" id="PTHR11727:SF7">
    <property type="entry name" value="DIMETHYLADENOSINE TRANSFERASE-RELATED"/>
    <property type="match status" value="1"/>
</dbReference>
<organism evidence="11 12">
    <name type="scientific">Thalassolituus pacificus</name>
    <dbReference type="NCBI Taxonomy" id="2975440"/>
    <lineage>
        <taxon>Bacteria</taxon>
        <taxon>Pseudomonadati</taxon>
        <taxon>Pseudomonadota</taxon>
        <taxon>Gammaproteobacteria</taxon>
        <taxon>Oceanospirillales</taxon>
        <taxon>Oceanospirillaceae</taxon>
        <taxon>Thalassolituus</taxon>
    </lineage>
</organism>
<feature type="compositionally biased region" description="Basic residues" evidence="9">
    <location>
        <begin position="1"/>
        <end position="16"/>
    </location>
</feature>
<evidence type="ECO:0000256" key="1">
    <source>
        <dbReference type="ARBA" id="ARBA00022490"/>
    </source>
</evidence>
<dbReference type="InterPro" id="IPR023165">
    <property type="entry name" value="rRNA_Ade_diMease-like_C"/>
</dbReference>
<evidence type="ECO:0000256" key="9">
    <source>
        <dbReference type="SAM" id="MobiDB-lite"/>
    </source>
</evidence>
<dbReference type="CDD" id="cd02440">
    <property type="entry name" value="AdoMet_MTases"/>
    <property type="match status" value="1"/>
</dbReference>
<keyword evidence="1 7" id="KW-0963">Cytoplasm</keyword>
<accession>A0A9X3ARV5</accession>
<feature type="binding site" evidence="7 8">
    <location>
        <position position="34"/>
    </location>
    <ligand>
        <name>S-adenosyl-L-methionine</name>
        <dbReference type="ChEBI" id="CHEBI:59789"/>
    </ligand>
</feature>
<feature type="region of interest" description="Disordered" evidence="9">
    <location>
        <begin position="1"/>
        <end position="27"/>
    </location>
</feature>
<evidence type="ECO:0000256" key="5">
    <source>
        <dbReference type="ARBA" id="ARBA00022691"/>
    </source>
</evidence>
<evidence type="ECO:0000256" key="6">
    <source>
        <dbReference type="ARBA" id="ARBA00022884"/>
    </source>
</evidence>
<proteinExistence type="inferred from homology"/>
<comment type="function">
    <text evidence="7">Specifically dimethylates two adjacent adenosines (A1518 and A1519) in the loop of a conserved hairpin near the 3'-end of 16S rRNA in the 30S particle. May play a critical role in biogenesis of 30S subunits.</text>
</comment>
<dbReference type="InterPro" id="IPR020598">
    <property type="entry name" value="rRNA_Ade_methylase_Trfase_N"/>
</dbReference>
<dbReference type="PROSITE" id="PS51689">
    <property type="entry name" value="SAM_RNA_A_N6_MT"/>
    <property type="match status" value="1"/>
</dbReference>
<dbReference type="AlphaFoldDB" id="A0A9X3ARV5"/>
<dbReference type="InterPro" id="IPR020596">
    <property type="entry name" value="rRNA_Ade_Mease_Trfase_CS"/>
</dbReference>
<evidence type="ECO:0000256" key="7">
    <source>
        <dbReference type="HAMAP-Rule" id="MF_00607"/>
    </source>
</evidence>
<comment type="caution">
    <text evidence="11">The sequence shown here is derived from an EMBL/GenBank/DDBJ whole genome shotgun (WGS) entry which is preliminary data.</text>
</comment>
<protein>
    <recommendedName>
        <fullName evidence="7">Ribosomal RNA small subunit methyltransferase A</fullName>
        <ecNumber evidence="7">2.1.1.182</ecNumber>
    </recommendedName>
    <alternativeName>
        <fullName evidence="7">16S rRNA (adenine(1518)-N(6)/adenine(1519)-N(6))-dimethyltransferase</fullName>
    </alternativeName>
    <alternativeName>
        <fullName evidence="7">16S rRNA dimethyladenosine transferase</fullName>
    </alternativeName>
    <alternativeName>
        <fullName evidence="7">16S rRNA dimethylase</fullName>
    </alternativeName>
    <alternativeName>
        <fullName evidence="7">S-adenosylmethionine-6-N', N'-adenosyl(rRNA) dimethyltransferase</fullName>
    </alternativeName>
</protein>
<dbReference type="GO" id="GO:0052908">
    <property type="term" value="F:16S rRNA (adenine(1518)-N(6)/adenine(1519)-N(6))-dimethyltransferase activity"/>
    <property type="evidence" value="ECO:0007669"/>
    <property type="project" value="UniProtKB-EC"/>
</dbReference>
<dbReference type="GO" id="GO:0005829">
    <property type="term" value="C:cytosol"/>
    <property type="evidence" value="ECO:0007669"/>
    <property type="project" value="TreeGrafter"/>
</dbReference>
<feature type="binding site" evidence="7 8">
    <location>
        <position position="82"/>
    </location>
    <ligand>
        <name>S-adenosyl-L-methionine</name>
        <dbReference type="ChEBI" id="CHEBI:59789"/>
    </ligand>
</feature>
<keyword evidence="3 7" id="KW-0489">Methyltransferase</keyword>
<name>A0A9X3ARV5_9GAMM</name>
<reference evidence="11" key="2">
    <citation type="submission" date="2022-08" db="EMBL/GenBank/DDBJ databases">
        <authorList>
            <person name="Dong C."/>
        </authorList>
    </citation>
    <scope>NUCLEOTIDE SEQUENCE</scope>
    <source>
        <strain evidence="11">59MF3M-4</strain>
    </source>
</reference>
<keyword evidence="12" id="KW-1185">Reference proteome</keyword>
<dbReference type="HAMAP" id="MF_00607">
    <property type="entry name" value="16SrRNA_methyltr_A"/>
    <property type="match status" value="1"/>
</dbReference>
<dbReference type="InterPro" id="IPR011530">
    <property type="entry name" value="rRNA_adenine_dimethylase"/>
</dbReference>
<dbReference type="SUPFAM" id="SSF53335">
    <property type="entry name" value="S-adenosyl-L-methionine-dependent methyltransferases"/>
    <property type="match status" value="1"/>
</dbReference>
<feature type="binding site" evidence="7 8">
    <location>
        <position position="128"/>
    </location>
    <ligand>
        <name>S-adenosyl-L-methionine</name>
        <dbReference type="ChEBI" id="CHEBI:59789"/>
    </ligand>
</feature>
<evidence type="ECO:0000313" key="11">
    <source>
        <dbReference type="EMBL" id="MCT7358233.1"/>
    </source>
</evidence>
<feature type="binding site" evidence="7 8">
    <location>
        <position position="36"/>
    </location>
    <ligand>
        <name>S-adenosyl-L-methionine</name>
        <dbReference type="ChEBI" id="CHEBI:59789"/>
    </ligand>
</feature>
<evidence type="ECO:0000256" key="4">
    <source>
        <dbReference type="ARBA" id="ARBA00022679"/>
    </source>
</evidence>
<comment type="subcellular location">
    <subcellularLocation>
        <location evidence="7">Cytoplasm</location>
    </subcellularLocation>
</comment>
<keyword evidence="5 7" id="KW-0949">S-adenosyl-L-methionine</keyword>
<evidence type="ECO:0000259" key="10">
    <source>
        <dbReference type="SMART" id="SM00650"/>
    </source>
</evidence>
<reference evidence="11" key="1">
    <citation type="journal article" date="2022" name="Front. Microbiol.">
        <title>Genome-based taxonomic rearrangement of Oceanobacter-related bacteria including the description of Thalassolituus hydrocarbonoclasticus sp. nov. and Thalassolituus pacificus sp. nov. and emended description of the genus Thalassolituus.</title>
        <authorList>
            <person name="Dong C."/>
            <person name="Wei L."/>
            <person name="Wang J."/>
            <person name="Lai Q."/>
            <person name="Huang Z."/>
            <person name="Shao Z."/>
        </authorList>
    </citation>
    <scope>NUCLEOTIDE SEQUENCE</scope>
    <source>
        <strain evidence="11">59MF3M-4</strain>
    </source>
</reference>
<dbReference type="EMBL" id="JAOANI010000012">
    <property type="protein sequence ID" value="MCT7358233.1"/>
    <property type="molecule type" value="Genomic_DNA"/>
</dbReference>
<evidence type="ECO:0000256" key="3">
    <source>
        <dbReference type="ARBA" id="ARBA00022603"/>
    </source>
</evidence>
<dbReference type="Pfam" id="PF00398">
    <property type="entry name" value="RrnaAD"/>
    <property type="match status" value="1"/>
</dbReference>
<feature type="binding site" evidence="7 8">
    <location>
        <position position="61"/>
    </location>
    <ligand>
        <name>S-adenosyl-L-methionine</name>
        <dbReference type="ChEBI" id="CHEBI:59789"/>
    </ligand>
</feature>